<feature type="region of interest" description="Disordered" evidence="7">
    <location>
        <begin position="66"/>
        <end position="92"/>
    </location>
</feature>
<dbReference type="AlphaFoldDB" id="A0A7K5DSA8"/>
<comment type="caution">
    <text evidence="11">The sequence shown here is derived from an EMBL/GenBank/DDBJ whole genome shotgun (WGS) entry which is preliminary data.</text>
</comment>
<proteinExistence type="predicted"/>
<name>A0A7K5DSA8_9TYRA</name>
<accession>A0A7K5DSA8</accession>
<feature type="compositionally biased region" description="Basic and acidic residues" evidence="7">
    <location>
        <begin position="852"/>
        <end position="871"/>
    </location>
</feature>
<dbReference type="EMBL" id="VYXB01011839">
    <property type="protein sequence ID" value="NWS23331.1"/>
    <property type="molecule type" value="Genomic_DNA"/>
</dbReference>
<feature type="region of interest" description="Disordered" evidence="7">
    <location>
        <begin position="845"/>
        <end position="880"/>
    </location>
</feature>
<gene>
    <name evidence="11" type="primary">Mmrn2</name>
    <name evidence="11" type="ORF">PACMIN_R06537</name>
</gene>
<dbReference type="PANTHER" id="PTHR15427">
    <property type="entry name" value="EMILIN ELASTIN MICROFIBRIL INTERFACE-LOCATED PROTEIN ELASTIN MICROFIBRIL INTERFACER"/>
    <property type="match status" value="1"/>
</dbReference>
<dbReference type="GO" id="GO:0030948">
    <property type="term" value="P:negative regulation of vascular endothelial growth factor receptor signaling pathway"/>
    <property type="evidence" value="ECO:0007669"/>
    <property type="project" value="TreeGrafter"/>
</dbReference>
<evidence type="ECO:0000256" key="5">
    <source>
        <dbReference type="ARBA" id="ARBA00023157"/>
    </source>
</evidence>
<dbReference type="PROSITE" id="PS51041">
    <property type="entry name" value="EMI"/>
    <property type="match status" value="1"/>
</dbReference>
<dbReference type="Gene3D" id="2.60.120.40">
    <property type="match status" value="1"/>
</dbReference>
<reference evidence="11 12" key="1">
    <citation type="submission" date="2019-09" db="EMBL/GenBank/DDBJ databases">
        <title>Bird 10,000 Genomes (B10K) Project - Family phase.</title>
        <authorList>
            <person name="Zhang G."/>
        </authorList>
    </citation>
    <scope>NUCLEOTIDE SEQUENCE [LARGE SCALE GENOMIC DNA]</scope>
    <source>
        <strain evidence="11">B10K-DU-001-72</strain>
        <tissue evidence="11">Muscle</tissue>
    </source>
</reference>
<organism evidence="11 12">
    <name type="scientific">Pachyramphus minor</name>
    <dbReference type="NCBI Taxonomy" id="369605"/>
    <lineage>
        <taxon>Eukaryota</taxon>
        <taxon>Metazoa</taxon>
        <taxon>Chordata</taxon>
        <taxon>Craniata</taxon>
        <taxon>Vertebrata</taxon>
        <taxon>Euteleostomi</taxon>
        <taxon>Archelosauria</taxon>
        <taxon>Archosauria</taxon>
        <taxon>Dinosauria</taxon>
        <taxon>Saurischia</taxon>
        <taxon>Theropoda</taxon>
        <taxon>Coelurosauria</taxon>
        <taxon>Aves</taxon>
        <taxon>Neognathae</taxon>
        <taxon>Neoaves</taxon>
        <taxon>Telluraves</taxon>
        <taxon>Australaves</taxon>
        <taxon>Passeriformes</taxon>
        <taxon>Tyrannidae</taxon>
        <taxon>Pachyramphus</taxon>
    </lineage>
</organism>
<feature type="non-terminal residue" evidence="11">
    <location>
        <position position="1"/>
    </location>
</feature>
<evidence type="ECO:0000256" key="6">
    <source>
        <dbReference type="SAM" id="Coils"/>
    </source>
</evidence>
<dbReference type="InterPro" id="IPR001073">
    <property type="entry name" value="C1q_dom"/>
</dbReference>
<keyword evidence="2" id="KW-0964">Secreted</keyword>
<dbReference type="SMART" id="SM00110">
    <property type="entry name" value="C1Q"/>
    <property type="match status" value="1"/>
</dbReference>
<sequence length="1017" mass="116894">MLVKLLLLCNTIGLAKLVEHSDHRGHHDGSVHSSKPRIYEASAYPQRTPLSHREEGYWEAEGLREDTQDYPSSVVSSHQEERGDFEAASPQSRNGNWCSFMQSRLVTYIEACMKEKYIVNSQQPCPNGTPDCQKIMYRTALKPVYQVKQKVLKSLQWKCCPGFIGKDCEQHDPNFILVPGTETEGQEEEFSNHMSTSVDSREMFEVIQNHEALLDDLQSDIHQAVSNLGDLQRLFENNGTSMVLEVNQSNSDPQERLLQQVLFPHVENFLRKHFNPMWATFNRTLQNLSNIVRNLSHDVEANKRSIERFRESSVPKKEFQEMGTKFESKIQENIVRADQVKRDIENQLHMQQANIHYNLSMIKADTDTKLKKFHKIQQSHFLALNNSIANVKQEQNNLENKLQALERNLTELSSHHGPKDENSQTTIRQINDILSGHAKQLKELYMESDVAFQNIAVLERWFKELKKNISKYRPEDLTITLTEKSVIMEENNAAMEKQISEFNYTLSNLQENYSDLLRYMEECNCQRISSDTDILEEDSKNITYSLEDTQSNLKDLKHLESVLRDLLRNEIEELSSAIPSIHLSLNLRQEENRQLQSQVTAFSEDIGLMKKKDEEIHRHIKYLNSSFGSLLEDAMRHEVALEALLKEEFVDVLFEDDFSILIPSVFELQESLRHISDKLQEQNVTLESLIRRFHLSEGGQQNNHDARTPPNHPKEETQTPSTLDEVSSQRSIREHMEPNYEAAKDDSLDSSAYNDIMTLKNDIKHLSLAIKSHESRSDMSLCCNHTIANVIEPLNSSVGILSADLATIKRHLDEHLLIFKKLFGSNEELVASKISLDVTQIQSMLNRKERRQQKGQDKQRDKKRPEKHRENTQGLSGRNTLQRELLEKDSLVAFHVGFSEGKDTEKTVRFNETYFNYGNSYFPEHGHFKAPHKGIYLFVISVEFSSGPALGQLSFSRGYKRTLSSSQRKTPNGNTMTTFAMAEMEKGETVSFELLQGSVVKRSPPGTTMGGFLISKT</sequence>
<evidence type="ECO:0000256" key="8">
    <source>
        <dbReference type="SAM" id="SignalP"/>
    </source>
</evidence>
<evidence type="ECO:0000256" key="3">
    <source>
        <dbReference type="ARBA" id="ARBA00022729"/>
    </source>
</evidence>
<dbReference type="InterPro" id="IPR008983">
    <property type="entry name" value="Tumour_necrosis_fac-like_dom"/>
</dbReference>
<dbReference type="GO" id="GO:0090051">
    <property type="term" value="P:negative regulation of cell migration involved in sprouting angiogenesis"/>
    <property type="evidence" value="ECO:0007669"/>
    <property type="project" value="TreeGrafter"/>
</dbReference>
<evidence type="ECO:0000313" key="12">
    <source>
        <dbReference type="Proteomes" id="UP000525089"/>
    </source>
</evidence>
<evidence type="ECO:0000256" key="7">
    <source>
        <dbReference type="SAM" id="MobiDB-lite"/>
    </source>
</evidence>
<keyword evidence="5" id="KW-1015">Disulfide bond</keyword>
<dbReference type="Pfam" id="PF00386">
    <property type="entry name" value="C1q"/>
    <property type="match status" value="1"/>
</dbReference>
<dbReference type="GO" id="GO:0005576">
    <property type="term" value="C:extracellular region"/>
    <property type="evidence" value="ECO:0007669"/>
    <property type="project" value="UniProtKB-SubCell"/>
</dbReference>
<feature type="region of interest" description="Disordered" evidence="7">
    <location>
        <begin position="695"/>
        <end position="732"/>
    </location>
</feature>
<feature type="signal peptide" evidence="8">
    <location>
        <begin position="1"/>
        <end position="17"/>
    </location>
</feature>
<dbReference type="InterPro" id="IPR050392">
    <property type="entry name" value="Collagen/C1q_domain"/>
</dbReference>
<feature type="compositionally biased region" description="Polar residues" evidence="7">
    <location>
        <begin position="718"/>
        <end position="730"/>
    </location>
</feature>
<feature type="non-terminal residue" evidence="11">
    <location>
        <position position="1017"/>
    </location>
</feature>
<feature type="coiled-coil region" evidence="6">
    <location>
        <begin position="207"/>
        <end position="234"/>
    </location>
</feature>
<feature type="chain" id="PRO_5029882191" evidence="8">
    <location>
        <begin position="18"/>
        <end position="1017"/>
    </location>
</feature>
<evidence type="ECO:0000256" key="1">
    <source>
        <dbReference type="ARBA" id="ARBA00004613"/>
    </source>
</evidence>
<comment type="subcellular location">
    <subcellularLocation>
        <location evidence="1">Secreted</location>
    </subcellularLocation>
</comment>
<keyword evidence="4 6" id="KW-0175">Coiled coil</keyword>
<dbReference type="Pfam" id="PF07546">
    <property type="entry name" value="EMI"/>
    <property type="match status" value="1"/>
</dbReference>
<dbReference type="InterPro" id="IPR011489">
    <property type="entry name" value="EMI_domain"/>
</dbReference>
<evidence type="ECO:0000313" key="11">
    <source>
        <dbReference type="EMBL" id="NWS23331.1"/>
    </source>
</evidence>
<feature type="compositionally biased region" description="Basic and acidic residues" evidence="7">
    <location>
        <begin position="704"/>
        <end position="717"/>
    </location>
</feature>
<feature type="domain" description="EMI" evidence="10">
    <location>
        <begin position="94"/>
        <end position="170"/>
    </location>
</feature>
<evidence type="ECO:0000256" key="2">
    <source>
        <dbReference type="ARBA" id="ARBA00022525"/>
    </source>
</evidence>
<feature type="region of interest" description="Disordered" evidence="7">
    <location>
        <begin position="22"/>
        <end position="52"/>
    </location>
</feature>
<dbReference type="PANTHER" id="PTHR15427:SF6">
    <property type="entry name" value="MULTIMERIN-2"/>
    <property type="match status" value="1"/>
</dbReference>
<keyword evidence="12" id="KW-1185">Reference proteome</keyword>
<evidence type="ECO:0000259" key="10">
    <source>
        <dbReference type="PROSITE" id="PS51041"/>
    </source>
</evidence>
<protein>
    <submittedName>
        <fullName evidence="11">MMRN2 protein</fullName>
    </submittedName>
</protein>
<dbReference type="Proteomes" id="UP000525089">
    <property type="component" value="Unassembled WGS sequence"/>
</dbReference>
<feature type="coiled-coil region" evidence="6">
    <location>
        <begin position="492"/>
        <end position="526"/>
    </location>
</feature>
<evidence type="ECO:0000256" key="4">
    <source>
        <dbReference type="ARBA" id="ARBA00023054"/>
    </source>
</evidence>
<keyword evidence="3 8" id="KW-0732">Signal</keyword>
<evidence type="ECO:0000259" key="9">
    <source>
        <dbReference type="PROSITE" id="PS50871"/>
    </source>
</evidence>
<dbReference type="SUPFAM" id="SSF49842">
    <property type="entry name" value="TNF-like"/>
    <property type="match status" value="1"/>
</dbReference>
<dbReference type="PROSITE" id="PS50871">
    <property type="entry name" value="C1Q"/>
    <property type="match status" value="1"/>
</dbReference>
<feature type="domain" description="C1q" evidence="9">
    <location>
        <begin position="887"/>
        <end position="1017"/>
    </location>
</feature>
<feature type="coiled-coil region" evidence="6">
    <location>
        <begin position="381"/>
        <end position="415"/>
    </location>
</feature>